<evidence type="ECO:0000256" key="2">
    <source>
        <dbReference type="ARBA" id="ARBA00022801"/>
    </source>
</evidence>
<sequence>MSIVVASEVATALASRGAVVALESTIICHGMPYPKNLQMAMEVEAIIRDNGAIPATIAVLDGVPHVDRIWWQRRNNSFGHYVLCSQGWHTSFCYWGHWRCA</sequence>
<dbReference type="SUPFAM" id="SSF110581">
    <property type="entry name" value="Indigoidine synthase A-like"/>
    <property type="match status" value="1"/>
</dbReference>
<evidence type="ECO:0000313" key="6">
    <source>
        <dbReference type="EMBL" id="AQK73643.1"/>
    </source>
</evidence>
<dbReference type="InterPro" id="IPR007342">
    <property type="entry name" value="PsuG"/>
</dbReference>
<evidence type="ECO:0000256" key="1">
    <source>
        <dbReference type="ARBA" id="ARBA00022723"/>
    </source>
</evidence>
<protein>
    <submittedName>
        <fullName evidence="6">Putative pigment biosynthesis protein</fullName>
    </submittedName>
</protein>
<accession>A0A1D6HG94</accession>
<keyword evidence="4" id="KW-0456">Lyase</keyword>
<dbReference type="GO" id="GO:0004730">
    <property type="term" value="F:pseudouridylate synthase activity"/>
    <property type="evidence" value="ECO:0007669"/>
    <property type="project" value="InterPro"/>
</dbReference>
<dbReference type="Pfam" id="PF04227">
    <property type="entry name" value="Indigoidine_A"/>
    <property type="match status" value="1"/>
</dbReference>
<evidence type="ECO:0000256" key="5">
    <source>
        <dbReference type="ARBA" id="ARBA00023295"/>
    </source>
</evidence>
<reference evidence="6" key="1">
    <citation type="submission" date="2015-12" db="EMBL/GenBank/DDBJ databases">
        <title>Update maize B73 reference genome by single molecule sequencing technologies.</title>
        <authorList>
            <consortium name="Maize Genome Sequencing Project"/>
            <person name="Ware D."/>
        </authorList>
    </citation>
    <scope>NUCLEOTIDE SEQUENCE</scope>
    <source>
        <tissue evidence="6">Seedling</tissue>
    </source>
</reference>
<name>A0A1D6HG94_MAIZE</name>
<dbReference type="ExpressionAtlas" id="A0A1D6HG94">
    <property type="expression patterns" value="baseline and differential"/>
</dbReference>
<dbReference type="GO" id="GO:0046872">
    <property type="term" value="F:metal ion binding"/>
    <property type="evidence" value="ECO:0007669"/>
    <property type="project" value="UniProtKB-KW"/>
</dbReference>
<organism evidence="6">
    <name type="scientific">Zea mays</name>
    <name type="common">Maize</name>
    <dbReference type="NCBI Taxonomy" id="4577"/>
    <lineage>
        <taxon>Eukaryota</taxon>
        <taxon>Viridiplantae</taxon>
        <taxon>Streptophyta</taxon>
        <taxon>Embryophyta</taxon>
        <taxon>Tracheophyta</taxon>
        <taxon>Spermatophyta</taxon>
        <taxon>Magnoliopsida</taxon>
        <taxon>Liliopsida</taxon>
        <taxon>Poales</taxon>
        <taxon>Poaceae</taxon>
        <taxon>PACMAD clade</taxon>
        <taxon>Panicoideae</taxon>
        <taxon>Andropogonodae</taxon>
        <taxon>Andropogoneae</taxon>
        <taxon>Tripsacinae</taxon>
        <taxon>Zea</taxon>
    </lineage>
</organism>
<dbReference type="PANTHER" id="PTHR42909:SF1">
    <property type="entry name" value="CARBOHYDRATE KINASE PFKB DOMAIN-CONTAINING PROTEIN"/>
    <property type="match status" value="1"/>
</dbReference>
<dbReference type="EMBL" id="CM000781">
    <property type="protein sequence ID" value="AQK73643.1"/>
    <property type="molecule type" value="Genomic_DNA"/>
</dbReference>
<dbReference type="Gene3D" id="3.40.1790.10">
    <property type="entry name" value="Indigoidine synthase domain"/>
    <property type="match status" value="1"/>
</dbReference>
<keyword evidence="3" id="KW-0464">Manganese</keyword>
<dbReference type="InterPro" id="IPR022830">
    <property type="entry name" value="Indigdn_synthA-like"/>
</dbReference>
<dbReference type="PANTHER" id="PTHR42909">
    <property type="entry name" value="ZGC:136858"/>
    <property type="match status" value="1"/>
</dbReference>
<evidence type="ECO:0000256" key="3">
    <source>
        <dbReference type="ARBA" id="ARBA00023211"/>
    </source>
</evidence>
<keyword evidence="5" id="KW-0326">Glycosidase</keyword>
<keyword evidence="1" id="KW-0479">Metal-binding</keyword>
<dbReference type="AlphaFoldDB" id="A0A1D6HG94"/>
<keyword evidence="2" id="KW-0378">Hydrolase</keyword>
<gene>
    <name evidence="6" type="ORF">ZEAMMB73_Zm00001d017656</name>
</gene>
<dbReference type="GO" id="GO:0016798">
    <property type="term" value="F:hydrolase activity, acting on glycosyl bonds"/>
    <property type="evidence" value="ECO:0007669"/>
    <property type="project" value="UniProtKB-KW"/>
</dbReference>
<proteinExistence type="predicted"/>
<evidence type="ECO:0000256" key="4">
    <source>
        <dbReference type="ARBA" id="ARBA00023239"/>
    </source>
</evidence>